<reference evidence="5 6" key="1">
    <citation type="journal article" date="2015" name="Sci. Rep.">
        <title>Genome of the facultative scuticociliatosis pathogen Pseudocohnilembus persalinus provides insight into its virulence through horizontal gene transfer.</title>
        <authorList>
            <person name="Xiong J."/>
            <person name="Wang G."/>
            <person name="Cheng J."/>
            <person name="Tian M."/>
            <person name="Pan X."/>
            <person name="Warren A."/>
            <person name="Jiang C."/>
            <person name="Yuan D."/>
            <person name="Miao W."/>
        </authorList>
    </citation>
    <scope>NUCLEOTIDE SEQUENCE [LARGE SCALE GENOMIC DNA]</scope>
    <source>
        <strain evidence="5">36N120E</strain>
    </source>
</reference>
<keyword evidence="6" id="KW-1185">Reference proteome</keyword>
<dbReference type="FunFam" id="1.10.510.10:FF:000616">
    <property type="entry name" value="Uncharacterized protein"/>
    <property type="match status" value="1"/>
</dbReference>
<dbReference type="Pfam" id="PF00069">
    <property type="entry name" value="Pkinase"/>
    <property type="match status" value="1"/>
</dbReference>
<dbReference type="CDD" id="cd14016">
    <property type="entry name" value="STKc_CK1"/>
    <property type="match status" value="1"/>
</dbReference>
<dbReference type="InterPro" id="IPR050235">
    <property type="entry name" value="CK1_Ser-Thr_kinase"/>
</dbReference>
<dbReference type="SMART" id="SM00220">
    <property type="entry name" value="S_TKc"/>
    <property type="match status" value="1"/>
</dbReference>
<protein>
    <recommendedName>
        <fullName evidence="2">Casein kinase I</fullName>
        <ecNumber evidence="1">2.7.11.1</ecNumber>
    </recommendedName>
</protein>
<dbReference type="InterPro" id="IPR008271">
    <property type="entry name" value="Ser/Thr_kinase_AS"/>
</dbReference>
<dbReference type="PROSITE" id="PS00108">
    <property type="entry name" value="PROTEIN_KINASE_ST"/>
    <property type="match status" value="1"/>
</dbReference>
<dbReference type="EC" id="2.7.11.1" evidence="1"/>
<dbReference type="GO" id="GO:0005524">
    <property type="term" value="F:ATP binding"/>
    <property type="evidence" value="ECO:0007669"/>
    <property type="project" value="InterPro"/>
</dbReference>
<feature type="domain" description="Protein kinase" evidence="4">
    <location>
        <begin position="38"/>
        <end position="361"/>
    </location>
</feature>
<feature type="compositionally biased region" description="Low complexity" evidence="3">
    <location>
        <begin position="386"/>
        <end position="403"/>
    </location>
</feature>
<dbReference type="GO" id="GO:0004674">
    <property type="term" value="F:protein serine/threonine kinase activity"/>
    <property type="evidence" value="ECO:0007669"/>
    <property type="project" value="UniProtKB-EC"/>
</dbReference>
<dbReference type="Proteomes" id="UP000054937">
    <property type="component" value="Unassembled WGS sequence"/>
</dbReference>
<dbReference type="SUPFAM" id="SSF56112">
    <property type="entry name" value="Protein kinase-like (PK-like)"/>
    <property type="match status" value="1"/>
</dbReference>
<feature type="region of interest" description="Disordered" evidence="3">
    <location>
        <begin position="427"/>
        <end position="464"/>
    </location>
</feature>
<dbReference type="InterPro" id="IPR000719">
    <property type="entry name" value="Prot_kinase_dom"/>
</dbReference>
<dbReference type="PROSITE" id="PS50011">
    <property type="entry name" value="PROTEIN_KINASE_DOM"/>
    <property type="match status" value="1"/>
</dbReference>
<evidence type="ECO:0000313" key="6">
    <source>
        <dbReference type="Proteomes" id="UP000054937"/>
    </source>
</evidence>
<dbReference type="InterPro" id="IPR011009">
    <property type="entry name" value="Kinase-like_dom_sf"/>
</dbReference>
<dbReference type="Gene3D" id="1.10.510.10">
    <property type="entry name" value="Transferase(Phosphotransferase) domain 1"/>
    <property type="match status" value="1"/>
</dbReference>
<dbReference type="InParanoid" id="A0A0V0QY27"/>
<organism evidence="5 6">
    <name type="scientific">Pseudocohnilembus persalinus</name>
    <name type="common">Ciliate</name>
    <dbReference type="NCBI Taxonomy" id="266149"/>
    <lineage>
        <taxon>Eukaryota</taxon>
        <taxon>Sar</taxon>
        <taxon>Alveolata</taxon>
        <taxon>Ciliophora</taxon>
        <taxon>Intramacronucleata</taxon>
        <taxon>Oligohymenophorea</taxon>
        <taxon>Scuticociliatia</taxon>
        <taxon>Philasterida</taxon>
        <taxon>Pseudocohnilembidae</taxon>
        <taxon>Pseudocohnilembus</taxon>
    </lineage>
</organism>
<keyword evidence="5" id="KW-0808">Transferase</keyword>
<accession>A0A0V0QY27</accession>
<feature type="compositionally biased region" description="Polar residues" evidence="3">
    <location>
        <begin position="440"/>
        <end position="456"/>
    </location>
</feature>
<dbReference type="PANTHER" id="PTHR11909">
    <property type="entry name" value="CASEIN KINASE-RELATED"/>
    <property type="match status" value="1"/>
</dbReference>
<feature type="compositionally biased region" description="Low complexity" evidence="3">
    <location>
        <begin position="427"/>
        <end position="439"/>
    </location>
</feature>
<feature type="compositionally biased region" description="Low complexity" evidence="3">
    <location>
        <begin position="1"/>
        <end position="25"/>
    </location>
</feature>
<dbReference type="AlphaFoldDB" id="A0A0V0QY27"/>
<proteinExistence type="predicted"/>
<dbReference type="OrthoDB" id="312082at2759"/>
<name>A0A0V0QY27_PSEPJ</name>
<evidence type="ECO:0000256" key="2">
    <source>
        <dbReference type="ARBA" id="ARBA00023860"/>
    </source>
</evidence>
<evidence type="ECO:0000313" key="5">
    <source>
        <dbReference type="EMBL" id="KRX07102.1"/>
    </source>
</evidence>
<comment type="caution">
    <text evidence="5">The sequence shown here is derived from an EMBL/GenBank/DDBJ whole genome shotgun (WGS) entry which is preliminary data.</text>
</comment>
<keyword evidence="5" id="KW-0418">Kinase</keyword>
<evidence type="ECO:0000256" key="1">
    <source>
        <dbReference type="ARBA" id="ARBA00012513"/>
    </source>
</evidence>
<dbReference type="EMBL" id="LDAU01000088">
    <property type="protein sequence ID" value="KRX07102.1"/>
    <property type="molecule type" value="Genomic_DNA"/>
</dbReference>
<feature type="region of interest" description="Disordered" evidence="3">
    <location>
        <begin position="360"/>
        <end position="411"/>
    </location>
</feature>
<gene>
    <name evidence="5" type="ORF">PPERSA_05266</name>
</gene>
<feature type="region of interest" description="Disordered" evidence="3">
    <location>
        <begin position="1"/>
        <end position="29"/>
    </location>
</feature>
<evidence type="ECO:0000256" key="3">
    <source>
        <dbReference type="SAM" id="MobiDB-lite"/>
    </source>
</evidence>
<sequence length="624" mass="72752">MDQQQKNDQNNQNQNHQDNNNNQKPPHQKSAKIFNNQWILKKKISSGSFGVVFIAYDKNTKEQVAIKLEKEDNEEIRSLDREVQILQRLQGLPNIPKLHYQGQENNYNILVISLLGPDLAHYMKLYKKYSIKSALYIIDQLIPILENIHNRSIIHRDLKPENILMGINETQKQVFLIDFGISKIYRDSNGRHIAFRENKPFIGTTRYASIAAHQGYELGRKDDLESLIYVILFLLKGNLPWQNLQNVSDKDKTTVVGEIKQKTSPQELCKDVPLEFQKYLEYVKKLHFKSTPDYKFLRQLFQKLGKSMGLSYNSVTSYEYDWTEAELKKQEEEKQKLILKQLEQEKLKKEQEKIYKEHQLKQLQNQNQKDENELENLRQSQDKASQKQQQQQQQLQIQQQHQQNKISGGGWHRTISASEQENNKKSLLQLPNGNGQLNPSPRSLAQGTSRDSFQLGSNLSNSFANNQNNSSVYIQYNPHQAKDQNNMEIRGSYLGMSNINFDEIDHEAEKVVKGSSIMLDFKNNPSSQQLKLSQSQSLQLYQNKNNKKNQADENQIFNNNNNGQHSKDKDLFTLGTQNNKYMDEYSEQSSTLEQKIQKLQNYNQFLGIKAIKQKRKQNVQSINK</sequence>
<evidence type="ECO:0000259" key="4">
    <source>
        <dbReference type="PROSITE" id="PS50011"/>
    </source>
</evidence>